<keyword evidence="12" id="KW-1185">Reference proteome</keyword>
<feature type="domain" description="Amidohydrolase-related" evidence="10">
    <location>
        <begin position="60"/>
        <end position="440"/>
    </location>
</feature>
<evidence type="ECO:0000256" key="5">
    <source>
        <dbReference type="ARBA" id="ARBA00011881"/>
    </source>
</evidence>
<evidence type="ECO:0000256" key="7">
    <source>
        <dbReference type="ARBA" id="ARBA00022723"/>
    </source>
</evidence>
<dbReference type="SUPFAM" id="SSF51338">
    <property type="entry name" value="Composite domain of metallo-dependent hydrolases"/>
    <property type="match status" value="1"/>
</dbReference>
<comment type="catalytic activity">
    <reaction evidence="1">
        <text>(S)-allantoin + H2O = allantoate + H(+)</text>
        <dbReference type="Rhea" id="RHEA:17029"/>
        <dbReference type="ChEBI" id="CHEBI:15377"/>
        <dbReference type="ChEBI" id="CHEBI:15378"/>
        <dbReference type="ChEBI" id="CHEBI:15678"/>
        <dbReference type="ChEBI" id="CHEBI:17536"/>
        <dbReference type="EC" id="3.5.2.5"/>
    </reaction>
</comment>
<dbReference type="PROSITE" id="PS00482">
    <property type="entry name" value="DIHYDROOROTASE_1"/>
    <property type="match status" value="1"/>
</dbReference>
<dbReference type="EMBL" id="KV448155">
    <property type="protein sequence ID" value="OAX42545.1"/>
    <property type="molecule type" value="Genomic_DNA"/>
</dbReference>
<dbReference type="Pfam" id="PF01979">
    <property type="entry name" value="Amidohydro_1"/>
    <property type="match status" value="1"/>
</dbReference>
<dbReference type="GO" id="GO:0006145">
    <property type="term" value="P:purine nucleobase catabolic process"/>
    <property type="evidence" value="ECO:0007669"/>
    <property type="project" value="TreeGrafter"/>
</dbReference>
<gene>
    <name evidence="11" type="ORF">K503DRAFT_342420</name>
</gene>
<dbReference type="GO" id="GO:0050897">
    <property type="term" value="F:cobalt ion binding"/>
    <property type="evidence" value="ECO:0007669"/>
    <property type="project" value="InterPro"/>
</dbReference>
<name>A0A1B7NCG4_9AGAM</name>
<evidence type="ECO:0000256" key="6">
    <source>
        <dbReference type="ARBA" id="ARBA00012863"/>
    </source>
</evidence>
<evidence type="ECO:0000259" key="10">
    <source>
        <dbReference type="Pfam" id="PF01979"/>
    </source>
</evidence>
<comment type="subunit">
    <text evidence="5">Homotetramer.</text>
</comment>
<keyword evidence="9" id="KW-0862">Zinc</keyword>
<dbReference type="FunFam" id="3.20.20.140:FF:000032">
    <property type="entry name" value="Allantoinase Dal1"/>
    <property type="match status" value="1"/>
</dbReference>
<dbReference type="STRING" id="1314800.A0A1B7NCG4"/>
<dbReference type="GO" id="GO:0000256">
    <property type="term" value="P:allantoin catabolic process"/>
    <property type="evidence" value="ECO:0007669"/>
    <property type="project" value="UniProtKB-UniPathway"/>
</dbReference>
<dbReference type="GO" id="GO:0008270">
    <property type="term" value="F:zinc ion binding"/>
    <property type="evidence" value="ECO:0007669"/>
    <property type="project" value="InterPro"/>
</dbReference>
<dbReference type="InParanoid" id="A0A1B7NCG4"/>
<dbReference type="UniPathway" id="UPA00395">
    <property type="reaction ID" value="UER00653"/>
</dbReference>
<evidence type="ECO:0000256" key="4">
    <source>
        <dbReference type="ARBA" id="ARBA00010368"/>
    </source>
</evidence>
<evidence type="ECO:0000256" key="8">
    <source>
        <dbReference type="ARBA" id="ARBA00022801"/>
    </source>
</evidence>
<dbReference type="GO" id="GO:0004038">
    <property type="term" value="F:allantoinase activity"/>
    <property type="evidence" value="ECO:0007669"/>
    <property type="project" value="UniProtKB-EC"/>
</dbReference>
<dbReference type="SUPFAM" id="SSF51556">
    <property type="entry name" value="Metallo-dependent hydrolases"/>
    <property type="match status" value="1"/>
</dbReference>
<accession>A0A1B7NCG4</accession>
<dbReference type="EC" id="3.5.2.5" evidence="6"/>
<dbReference type="GO" id="GO:0005737">
    <property type="term" value="C:cytoplasm"/>
    <property type="evidence" value="ECO:0007669"/>
    <property type="project" value="TreeGrafter"/>
</dbReference>
<dbReference type="NCBIfam" id="TIGR03178">
    <property type="entry name" value="allantoinase"/>
    <property type="match status" value="1"/>
</dbReference>
<dbReference type="OrthoDB" id="1924787at2759"/>
<comment type="cofactor">
    <cofactor evidence="2">
        <name>Zn(2+)</name>
        <dbReference type="ChEBI" id="CHEBI:29105"/>
    </cofactor>
</comment>
<proteinExistence type="inferred from homology"/>
<dbReference type="Proteomes" id="UP000092154">
    <property type="component" value="Unassembled WGS sequence"/>
</dbReference>
<dbReference type="InterPro" id="IPR032466">
    <property type="entry name" value="Metal_Hydrolase"/>
</dbReference>
<reference evidence="11 12" key="1">
    <citation type="submission" date="2016-06" db="EMBL/GenBank/DDBJ databases">
        <title>Comparative genomics of the ectomycorrhizal sister species Rhizopogon vinicolor and Rhizopogon vesiculosus (Basidiomycota: Boletales) reveals a divergence of the mating type B locus.</title>
        <authorList>
            <consortium name="DOE Joint Genome Institute"/>
            <person name="Mujic A.B."/>
            <person name="Kuo A."/>
            <person name="Tritt A."/>
            <person name="Lipzen A."/>
            <person name="Chen C."/>
            <person name="Johnson J."/>
            <person name="Sharma A."/>
            <person name="Barry K."/>
            <person name="Grigoriev I.V."/>
            <person name="Spatafora J.W."/>
        </authorList>
    </citation>
    <scope>NUCLEOTIDE SEQUENCE [LARGE SCALE GENOMIC DNA]</scope>
    <source>
        <strain evidence="11 12">AM-OR11-026</strain>
    </source>
</reference>
<dbReference type="InterPro" id="IPR050138">
    <property type="entry name" value="DHOase/Allantoinase_Hydrolase"/>
</dbReference>
<dbReference type="InterPro" id="IPR002195">
    <property type="entry name" value="Dihydroorotase_CS"/>
</dbReference>
<keyword evidence="7" id="KW-0479">Metal-binding</keyword>
<evidence type="ECO:0000313" key="12">
    <source>
        <dbReference type="Proteomes" id="UP000092154"/>
    </source>
</evidence>
<dbReference type="InterPro" id="IPR017593">
    <property type="entry name" value="Allantoinase"/>
</dbReference>
<comment type="similarity">
    <text evidence="4">Belongs to the metallo-dependent hydrolases superfamily. Allantoinase family.</text>
</comment>
<evidence type="ECO:0000256" key="2">
    <source>
        <dbReference type="ARBA" id="ARBA00001947"/>
    </source>
</evidence>
<dbReference type="AlphaFoldDB" id="A0A1B7NCG4"/>
<protein>
    <recommendedName>
        <fullName evidence="6">allantoinase</fullName>
        <ecNumber evidence="6">3.5.2.5</ecNumber>
    </recommendedName>
</protein>
<dbReference type="PANTHER" id="PTHR43668">
    <property type="entry name" value="ALLANTOINASE"/>
    <property type="match status" value="1"/>
</dbReference>
<sequence>MSNQSLVVTGQNVLLPGSDQPQPATITVDIGTGKISDIQTVYTQQSPGGETTFIDAGDKFVLPGLVDAHVHLNEPGRTDWEGFWTGTRAAVAGGITTVVDMPLNSIPPTTTLQNLEIKRQSAQGQCWADVGFWGGVIPGNQADLKSLVAAGVKGFKCFLIESGVEEFPCVSEHDLHTHMQELQDQSTVLLFHAEMESDSSSVQSHEGRDPTEYQTFLFSRPQELEVNAISMITLLQEKYRSLRCHIVHLSASSALPVIRAARSRGLNLTVETCFHYLCLSADDIPNGRPEFKCCPPIRSESNRDALWEALIDGTIDCVVSDHSPCVSELKKFEEGDIMSAWGGINSLGFGLSLLWTESKKRGVSIGQIIRWTSEQTAKHAGLSSSKGHLSVGYDGDLIIWDPAAEFKVSKEQFHFKNKFSAYEGMLLNGVVQQTFLRGRVAYDRTQNGFGGLTPIGKLL</sequence>
<organism evidence="11 12">
    <name type="scientific">Rhizopogon vinicolor AM-OR11-026</name>
    <dbReference type="NCBI Taxonomy" id="1314800"/>
    <lineage>
        <taxon>Eukaryota</taxon>
        <taxon>Fungi</taxon>
        <taxon>Dikarya</taxon>
        <taxon>Basidiomycota</taxon>
        <taxon>Agaricomycotina</taxon>
        <taxon>Agaricomycetes</taxon>
        <taxon>Agaricomycetidae</taxon>
        <taxon>Boletales</taxon>
        <taxon>Suillineae</taxon>
        <taxon>Rhizopogonaceae</taxon>
        <taxon>Rhizopogon</taxon>
    </lineage>
</organism>
<evidence type="ECO:0000256" key="3">
    <source>
        <dbReference type="ARBA" id="ARBA00004968"/>
    </source>
</evidence>
<evidence type="ECO:0000256" key="1">
    <source>
        <dbReference type="ARBA" id="ARBA00001756"/>
    </source>
</evidence>
<dbReference type="Gene3D" id="3.20.20.140">
    <property type="entry name" value="Metal-dependent hydrolases"/>
    <property type="match status" value="1"/>
</dbReference>
<dbReference type="PANTHER" id="PTHR43668:SF2">
    <property type="entry name" value="ALLANTOINASE"/>
    <property type="match status" value="1"/>
</dbReference>
<evidence type="ECO:0000313" key="11">
    <source>
        <dbReference type="EMBL" id="OAX42545.1"/>
    </source>
</evidence>
<comment type="pathway">
    <text evidence="3">Nitrogen metabolism; (S)-allantoin degradation; allantoate from (S)-allantoin: step 1/1.</text>
</comment>
<evidence type="ECO:0000256" key="9">
    <source>
        <dbReference type="ARBA" id="ARBA00022833"/>
    </source>
</evidence>
<dbReference type="InterPro" id="IPR011059">
    <property type="entry name" value="Metal-dep_hydrolase_composite"/>
</dbReference>
<keyword evidence="8" id="KW-0378">Hydrolase</keyword>
<dbReference type="InterPro" id="IPR006680">
    <property type="entry name" value="Amidohydro-rel"/>
</dbReference>